<dbReference type="RefSeq" id="WP_231897851.1">
    <property type="nucleotide sequence ID" value="NZ_LT960611.1"/>
</dbReference>
<protein>
    <submittedName>
        <fullName evidence="1">Uncharacterized protein</fullName>
    </submittedName>
</protein>
<dbReference type="KEGG" id="vta:A0476"/>
<reference evidence="1 2" key="1">
    <citation type="submission" date="2017-10" db="EMBL/GenBank/DDBJ databases">
        <authorList>
            <person name="Banno H."/>
            <person name="Chua N.-H."/>
        </authorList>
    </citation>
    <scope>NUCLEOTIDE SEQUENCE [LARGE SCALE GENOMIC DNA]</scope>
    <source>
        <strain evidence="1">Vibrio tapetis CECT4600</strain>
    </source>
</reference>
<organism evidence="1 2">
    <name type="scientific">Vibrio tapetis subsp. tapetis</name>
    <dbReference type="NCBI Taxonomy" id="1671868"/>
    <lineage>
        <taxon>Bacteria</taxon>
        <taxon>Pseudomonadati</taxon>
        <taxon>Pseudomonadota</taxon>
        <taxon>Gammaproteobacteria</taxon>
        <taxon>Vibrionales</taxon>
        <taxon>Vibrionaceae</taxon>
        <taxon>Vibrio</taxon>
    </lineage>
</organism>
<evidence type="ECO:0000313" key="1">
    <source>
        <dbReference type="EMBL" id="SON48455.1"/>
    </source>
</evidence>
<sequence length="175" mass="19633">MTNFVKQLKYELPKSNTEALFKLASVLDIPKHHIQGDHLLIAQSMAGTILYRSLDNQSKQQVMRLISRLSSGHLKSRLITKCTDVLVNPQWGEWSLTTSELKEVLQLHNDFNRWSSLLGANPGAYGVGGSAWSIVKQGASTGNVVVLIVSIALIGIHEFSYKETQKYARELERRK</sequence>
<evidence type="ECO:0000313" key="2">
    <source>
        <dbReference type="Proteomes" id="UP000235828"/>
    </source>
</evidence>
<dbReference type="AlphaFoldDB" id="A0A2N8Z961"/>
<dbReference type="EMBL" id="LT960611">
    <property type="protein sequence ID" value="SON48455.1"/>
    <property type="molecule type" value="Genomic_DNA"/>
</dbReference>
<gene>
    <name evidence="1" type="ORF">VTAP4600_A0476</name>
</gene>
<proteinExistence type="predicted"/>
<name>A0A2N8Z961_9VIBR</name>
<accession>A0A2N8Z961</accession>
<keyword evidence="2" id="KW-1185">Reference proteome</keyword>
<dbReference type="Proteomes" id="UP000235828">
    <property type="component" value="Chromosome A"/>
</dbReference>